<comment type="cofactor">
    <cofactor evidence="1 11">
        <name>Zn(2+)</name>
        <dbReference type="ChEBI" id="CHEBI:29105"/>
    </cofactor>
</comment>
<feature type="transmembrane region" description="Helical" evidence="11">
    <location>
        <begin position="91"/>
        <end position="116"/>
    </location>
</feature>
<evidence type="ECO:0000256" key="10">
    <source>
        <dbReference type="ARBA" id="ARBA00023136"/>
    </source>
</evidence>
<dbReference type="GO" id="GO:0016020">
    <property type="term" value="C:membrane"/>
    <property type="evidence" value="ECO:0007669"/>
    <property type="project" value="UniProtKB-SubCell"/>
</dbReference>
<dbReference type="GO" id="GO:0004222">
    <property type="term" value="F:metalloendopeptidase activity"/>
    <property type="evidence" value="ECO:0007669"/>
    <property type="project" value="InterPro"/>
</dbReference>
<dbReference type="PANTHER" id="PTHR42837:SF2">
    <property type="entry name" value="MEMBRANE METALLOPROTEASE ARASP2, CHLOROPLASTIC-RELATED"/>
    <property type="match status" value="1"/>
</dbReference>
<keyword evidence="11" id="KW-0479">Metal-binding</keyword>
<dbReference type="PANTHER" id="PTHR42837">
    <property type="entry name" value="REGULATOR OF SIGMA-E PROTEASE RSEP"/>
    <property type="match status" value="1"/>
</dbReference>
<feature type="transmembrane region" description="Helical" evidence="11">
    <location>
        <begin position="325"/>
        <end position="343"/>
    </location>
</feature>
<keyword evidence="4 13" id="KW-0645">Protease</keyword>
<evidence type="ECO:0000256" key="5">
    <source>
        <dbReference type="ARBA" id="ARBA00022692"/>
    </source>
</evidence>
<dbReference type="EC" id="3.4.24.-" evidence="11"/>
<dbReference type="SUPFAM" id="SSF50156">
    <property type="entry name" value="PDZ domain-like"/>
    <property type="match status" value="1"/>
</dbReference>
<dbReference type="EMBL" id="CP006585">
    <property type="protein sequence ID" value="AGW15090.1"/>
    <property type="molecule type" value="Genomic_DNA"/>
</dbReference>
<gene>
    <name evidence="13" type="ORF">DGI_3407</name>
</gene>
<dbReference type="PATRIC" id="fig|1121448.10.peg.3360"/>
<dbReference type="Pfam" id="PF02163">
    <property type="entry name" value="Peptidase_M50"/>
    <property type="match status" value="1"/>
</dbReference>
<dbReference type="InterPro" id="IPR036034">
    <property type="entry name" value="PDZ_sf"/>
</dbReference>
<name>T2GEU5_MEGG1</name>
<dbReference type="SMART" id="SM00228">
    <property type="entry name" value="PDZ"/>
    <property type="match status" value="1"/>
</dbReference>
<reference evidence="14" key="2">
    <citation type="submission" date="2013-07" db="EMBL/GenBank/DDBJ databases">
        <authorList>
            <person name="Morais-Silva F.O."/>
            <person name="Rezende A.M."/>
            <person name="Pimentel C."/>
            <person name="Resende D.M."/>
            <person name="Santos C.I."/>
            <person name="Clemente C."/>
            <person name="de Oliveira L.M."/>
            <person name="da Silva S.M."/>
            <person name="Costa D.A."/>
            <person name="Varela-Raposo A."/>
            <person name="Horacio E.C.A."/>
            <person name="Matos M."/>
            <person name="Flores O."/>
            <person name="Ruiz J.C."/>
            <person name="Rodrigues-Pousada C."/>
        </authorList>
    </citation>
    <scope>NUCLEOTIDE SEQUENCE [LARGE SCALE GENOMIC DNA]</scope>
    <source>
        <strain evidence="14">ATCC 19364 / DSM 1382 / NCIMB 9332 / VKM B-1759</strain>
    </source>
</reference>
<proteinExistence type="inferred from homology"/>
<dbReference type="NCBIfam" id="TIGR00054">
    <property type="entry name" value="RIP metalloprotease RseP"/>
    <property type="match status" value="2"/>
</dbReference>
<evidence type="ECO:0000256" key="1">
    <source>
        <dbReference type="ARBA" id="ARBA00001947"/>
    </source>
</evidence>
<keyword evidence="5 11" id="KW-0812">Transmembrane</keyword>
<dbReference type="Gene3D" id="2.30.42.10">
    <property type="match status" value="1"/>
</dbReference>
<evidence type="ECO:0000256" key="7">
    <source>
        <dbReference type="ARBA" id="ARBA00022833"/>
    </source>
</evidence>
<keyword evidence="14" id="KW-1185">Reference proteome</keyword>
<dbReference type="HOGENOM" id="CLU_025778_1_0_7"/>
<evidence type="ECO:0000313" key="14">
    <source>
        <dbReference type="Proteomes" id="UP000016587"/>
    </source>
</evidence>
<sequence length="383" mass="42394">MAIVVTLGVLIAFHEFGHFLVAKLLGMGVKTFSVGFGPKLLGFRYGRTAYKLALIPLGGYVALVGEDDRGELVEGFTEREHFHSRPPWQRLLVVFGGPFFNYLLALLLFWGLFFMLGEMRLLPVFKNVRPDTPAAAAGFAPGDRVLAIDGESITYWKDMERRIQASQGQPLRFTVDRTAGETELTVQPQPVMDLDVLGEQKQYWRIGVESDPEQFTPVSLGLVEAAVSSWKRCWFIVENSVRGIGLLIQGRVPFNQVSGPIGIAQMVHETAKVGAVAVVSFMCFFSINLAIFNLLPIPVLDGGHILFFLVEWVRGKPVNPRLQEWTTKFGLGLLLTIMVLALYNDITRKGTPLDVAQQEMEARLNATRNSTNSALQVGGNATP</sequence>
<keyword evidence="8 11" id="KW-1133">Transmembrane helix</keyword>
<keyword evidence="6 11" id="KW-0378">Hydrolase</keyword>
<evidence type="ECO:0000256" key="8">
    <source>
        <dbReference type="ARBA" id="ARBA00022989"/>
    </source>
</evidence>
<keyword evidence="7 11" id="KW-0862">Zinc</keyword>
<feature type="transmembrane region" description="Helical" evidence="11">
    <location>
        <begin position="273"/>
        <end position="295"/>
    </location>
</feature>
<dbReference type="InterPro" id="IPR001478">
    <property type="entry name" value="PDZ"/>
</dbReference>
<dbReference type="GO" id="GO:0006508">
    <property type="term" value="P:proteolysis"/>
    <property type="evidence" value="ECO:0007669"/>
    <property type="project" value="UniProtKB-KW"/>
</dbReference>
<organism evidence="13 14">
    <name type="scientific">Megalodesulfovibrio gigas (strain ATCC 19364 / DSM 1382 / NCIMB 9332 / VKM B-1759)</name>
    <name type="common">Desulfovibrio gigas</name>
    <dbReference type="NCBI Taxonomy" id="1121448"/>
    <lineage>
        <taxon>Bacteria</taxon>
        <taxon>Pseudomonadati</taxon>
        <taxon>Thermodesulfobacteriota</taxon>
        <taxon>Desulfovibrionia</taxon>
        <taxon>Desulfovibrionales</taxon>
        <taxon>Desulfovibrionaceae</taxon>
        <taxon>Megalodesulfovibrio</taxon>
    </lineage>
</organism>
<dbReference type="InterPro" id="IPR004387">
    <property type="entry name" value="Pept_M50_Zn"/>
</dbReference>
<dbReference type="InterPro" id="IPR008915">
    <property type="entry name" value="Peptidase_M50"/>
</dbReference>
<evidence type="ECO:0000256" key="9">
    <source>
        <dbReference type="ARBA" id="ARBA00023049"/>
    </source>
</evidence>
<dbReference type="InterPro" id="IPR041489">
    <property type="entry name" value="PDZ_6"/>
</dbReference>
<dbReference type="Pfam" id="PF17820">
    <property type="entry name" value="PDZ_6"/>
    <property type="match status" value="1"/>
</dbReference>
<evidence type="ECO:0000256" key="2">
    <source>
        <dbReference type="ARBA" id="ARBA00004141"/>
    </source>
</evidence>
<evidence type="ECO:0000313" key="13">
    <source>
        <dbReference type="EMBL" id="AGW15090.1"/>
    </source>
</evidence>
<evidence type="ECO:0000256" key="6">
    <source>
        <dbReference type="ARBA" id="ARBA00022801"/>
    </source>
</evidence>
<reference evidence="13 14" key="1">
    <citation type="journal article" date="2013" name="J. Bacteriol.">
        <title>Roles of HynAB and Ech, the only two hydrogenases found in the model sulfate reducer Desulfovibrio gigas.</title>
        <authorList>
            <person name="Morais-Silva F.O."/>
            <person name="Santos C.I."/>
            <person name="Rodrigues R."/>
            <person name="Pereira I.A."/>
            <person name="Rodrigues-Pousada C."/>
        </authorList>
    </citation>
    <scope>NUCLEOTIDE SEQUENCE [LARGE SCALE GENOMIC DNA]</scope>
    <source>
        <strain evidence="14">ATCC 19364 / DSM 1382 / NCIMB 9332 / VKM B-1759</strain>
    </source>
</reference>
<keyword evidence="9 11" id="KW-0482">Metalloprotease</keyword>
<evidence type="ECO:0000259" key="12">
    <source>
        <dbReference type="SMART" id="SM00228"/>
    </source>
</evidence>
<evidence type="ECO:0000256" key="4">
    <source>
        <dbReference type="ARBA" id="ARBA00022670"/>
    </source>
</evidence>
<keyword evidence="10 11" id="KW-0472">Membrane</keyword>
<dbReference type="KEGG" id="dgg:DGI_3407"/>
<dbReference type="STRING" id="1121448.DGI_3407"/>
<comment type="similarity">
    <text evidence="3 11">Belongs to the peptidase M50B family.</text>
</comment>
<dbReference type="GO" id="GO:0046872">
    <property type="term" value="F:metal ion binding"/>
    <property type="evidence" value="ECO:0007669"/>
    <property type="project" value="UniProtKB-KW"/>
</dbReference>
<evidence type="ECO:0000256" key="3">
    <source>
        <dbReference type="ARBA" id="ARBA00007931"/>
    </source>
</evidence>
<dbReference type="eggNOG" id="COG0750">
    <property type="taxonomic scope" value="Bacteria"/>
</dbReference>
<protein>
    <recommendedName>
        <fullName evidence="11">Zinc metalloprotease</fullName>
        <ecNumber evidence="11">3.4.24.-</ecNumber>
    </recommendedName>
</protein>
<evidence type="ECO:0000256" key="11">
    <source>
        <dbReference type="RuleBase" id="RU362031"/>
    </source>
</evidence>
<dbReference type="Proteomes" id="UP000016587">
    <property type="component" value="Chromosome"/>
</dbReference>
<dbReference type="AlphaFoldDB" id="T2GEU5"/>
<dbReference type="CDD" id="cd06163">
    <property type="entry name" value="S2P-M50_PDZ_RseP-like"/>
    <property type="match status" value="1"/>
</dbReference>
<comment type="subcellular location">
    <subcellularLocation>
        <location evidence="2">Membrane</location>
        <topology evidence="2">Multi-pass membrane protein</topology>
    </subcellularLocation>
</comment>
<accession>T2GEU5</accession>
<feature type="domain" description="PDZ" evidence="12">
    <location>
        <begin position="108"/>
        <end position="179"/>
    </location>
</feature>